<sequence length="140" mass="14419">MLQRLTVTITLLICLAVFVVNAKVIAKPSDGLPLTTAHSSGANTPRQLILGSGKETTAPDFIRLVVMRLIYGLATTMGVEERLEGLFNGAFVPPNADGDFFGFGGLGGGGGEDGGLGGLLNLVDLEGIVEGDNLFDDGGL</sequence>
<reference evidence="4" key="2">
    <citation type="submission" date="2025-04" db="UniProtKB">
        <authorList>
            <consortium name="RefSeq"/>
        </authorList>
    </citation>
    <scope>IDENTIFICATION</scope>
    <source>
        <strain evidence="4">Aabys</strain>
    </source>
</reference>
<dbReference type="OrthoDB" id="8196230at2759"/>
<dbReference type="RefSeq" id="XP_011290269.1">
    <property type="nucleotide sequence ID" value="XM_011291967.2"/>
</dbReference>
<evidence type="ECO:0000313" key="4">
    <source>
        <dbReference type="RefSeq" id="XP_011290269.1"/>
    </source>
</evidence>
<evidence type="ECO:0000256" key="1">
    <source>
        <dbReference type="SAM" id="SignalP"/>
    </source>
</evidence>
<protein>
    <submittedName>
        <fullName evidence="4">Uncharacterized protein LOC105261471</fullName>
    </submittedName>
</protein>
<reference evidence="2" key="1">
    <citation type="submission" date="2020-05" db="UniProtKB">
        <authorList>
            <consortium name="EnsemblMetazoa"/>
        </authorList>
    </citation>
    <scope>IDENTIFICATION</scope>
    <source>
        <strain evidence="2">Aabys</strain>
    </source>
</reference>
<dbReference type="EnsemblMetazoa" id="MDOA015944-RA">
    <property type="protein sequence ID" value="MDOA015944-PA"/>
    <property type="gene ID" value="MDOA015944"/>
</dbReference>
<gene>
    <name evidence="2" type="primary">105261471</name>
    <name evidence="4" type="synonym">LOC105261471</name>
</gene>
<dbReference type="VEuPathDB" id="VectorBase:MDOMA2_018875"/>
<proteinExistence type="predicted"/>
<dbReference type="AlphaFoldDB" id="A0A1I8NIZ4"/>
<keyword evidence="3" id="KW-1185">Reference proteome</keyword>
<name>A0A1I8NIZ4_MUSDO</name>
<evidence type="ECO:0000313" key="3">
    <source>
        <dbReference type="Proteomes" id="UP001652621"/>
    </source>
</evidence>
<feature type="signal peptide" evidence="1">
    <location>
        <begin position="1"/>
        <end position="22"/>
    </location>
</feature>
<feature type="chain" id="PRO_5044561737" evidence="1">
    <location>
        <begin position="23"/>
        <end position="140"/>
    </location>
</feature>
<organism evidence="2">
    <name type="scientific">Musca domestica</name>
    <name type="common">House fly</name>
    <dbReference type="NCBI Taxonomy" id="7370"/>
    <lineage>
        <taxon>Eukaryota</taxon>
        <taxon>Metazoa</taxon>
        <taxon>Ecdysozoa</taxon>
        <taxon>Arthropoda</taxon>
        <taxon>Hexapoda</taxon>
        <taxon>Insecta</taxon>
        <taxon>Pterygota</taxon>
        <taxon>Neoptera</taxon>
        <taxon>Endopterygota</taxon>
        <taxon>Diptera</taxon>
        <taxon>Brachycera</taxon>
        <taxon>Muscomorpha</taxon>
        <taxon>Muscoidea</taxon>
        <taxon>Muscidae</taxon>
        <taxon>Musca</taxon>
    </lineage>
</organism>
<dbReference type="VEuPathDB" id="VectorBase:MDOA015944"/>
<evidence type="ECO:0000313" key="2">
    <source>
        <dbReference type="EnsemblMetazoa" id="MDOA015944-PA"/>
    </source>
</evidence>
<dbReference type="KEGG" id="mde:105261471"/>
<dbReference type="GeneID" id="105261471"/>
<keyword evidence="1" id="KW-0732">Signal</keyword>
<accession>A0A1I8NIZ4</accession>
<dbReference type="Proteomes" id="UP001652621">
    <property type="component" value="Unplaced"/>
</dbReference>